<dbReference type="EMBL" id="MDYN01000042">
    <property type="protein sequence ID" value="OQD79911.1"/>
    <property type="molecule type" value="Genomic_DNA"/>
</dbReference>
<name>A0A1V6PSK0_9EURO</name>
<protein>
    <submittedName>
        <fullName evidence="1">Uncharacterized protein</fullName>
    </submittedName>
</protein>
<dbReference type="Proteomes" id="UP000191672">
    <property type="component" value="Unassembled WGS sequence"/>
</dbReference>
<sequence length="138" mass="15871">MPKSVTNWPKIGTFFALRWNQPHSGFEFHTLQFEQFVTMPTLTKTNSGKGMLPLMRQPVPMLYSTSPPIEELSKRAKVVTDETRFKTREESLTEVKQAMVDMLKQQSKIHSKDLEDMKIHEAASTVESQSKASRSRIE</sequence>
<organism evidence="1 2">
    <name type="scientific">Penicillium antarcticum</name>
    <dbReference type="NCBI Taxonomy" id="416450"/>
    <lineage>
        <taxon>Eukaryota</taxon>
        <taxon>Fungi</taxon>
        <taxon>Dikarya</taxon>
        <taxon>Ascomycota</taxon>
        <taxon>Pezizomycotina</taxon>
        <taxon>Eurotiomycetes</taxon>
        <taxon>Eurotiomycetidae</taxon>
        <taxon>Eurotiales</taxon>
        <taxon>Aspergillaceae</taxon>
        <taxon>Penicillium</taxon>
    </lineage>
</organism>
<gene>
    <name evidence="1" type="ORF">PENANT_c042G04413</name>
</gene>
<evidence type="ECO:0000313" key="2">
    <source>
        <dbReference type="Proteomes" id="UP000191672"/>
    </source>
</evidence>
<accession>A0A1V6PSK0</accession>
<proteinExistence type="predicted"/>
<dbReference type="AlphaFoldDB" id="A0A1V6PSK0"/>
<comment type="caution">
    <text evidence="1">The sequence shown here is derived from an EMBL/GenBank/DDBJ whole genome shotgun (WGS) entry which is preliminary data.</text>
</comment>
<evidence type="ECO:0000313" key="1">
    <source>
        <dbReference type="EMBL" id="OQD79911.1"/>
    </source>
</evidence>
<reference evidence="2" key="1">
    <citation type="journal article" date="2017" name="Nat. Microbiol.">
        <title>Global analysis of biosynthetic gene clusters reveals vast potential of secondary metabolite production in Penicillium species.</title>
        <authorList>
            <person name="Nielsen J.C."/>
            <person name="Grijseels S."/>
            <person name="Prigent S."/>
            <person name="Ji B."/>
            <person name="Dainat J."/>
            <person name="Nielsen K.F."/>
            <person name="Frisvad J.C."/>
            <person name="Workman M."/>
            <person name="Nielsen J."/>
        </authorList>
    </citation>
    <scope>NUCLEOTIDE SEQUENCE [LARGE SCALE GENOMIC DNA]</scope>
    <source>
        <strain evidence="2">IBT 31811</strain>
    </source>
</reference>
<keyword evidence="2" id="KW-1185">Reference proteome</keyword>